<evidence type="ECO:0000259" key="2">
    <source>
        <dbReference type="Pfam" id="PF01757"/>
    </source>
</evidence>
<name>A0A9P0DCW6_PHACE</name>
<keyword evidence="1" id="KW-0472">Membrane</keyword>
<dbReference type="AlphaFoldDB" id="A0A9P0DCW6"/>
<gene>
    <name evidence="3" type="ORF">PHAECO_LOCUS1207</name>
</gene>
<proteinExistence type="predicted"/>
<dbReference type="InterPro" id="IPR002656">
    <property type="entry name" value="Acyl_transf_3_dom"/>
</dbReference>
<feature type="transmembrane region" description="Helical" evidence="1">
    <location>
        <begin position="394"/>
        <end position="421"/>
    </location>
</feature>
<dbReference type="PANTHER" id="PTHR11161:SF72">
    <property type="entry name" value="FI21449P1"/>
    <property type="match status" value="1"/>
</dbReference>
<sequence length="588" mass="67381">MLPPLFEMDDYASCIDNKHSFCKLEAQLYGKDNDSPIWRSIKESSENEKLMDRSILHRGFCIPRQDAKDLESVKSFSEMLIDKEIGPMNLTSEVNVLVCFDNDFSMTSYDQLVILIIMIYSGLILFATLYSMTKTKVVGVSRLVSVFSLYHNWRKRTTPIDNADYGKLKSMQGIRFYCLLLVLMAHTKLSYGMVYLSNPSFLEQVASKPLLSYVNILDVFIVQPYFMISSWLLTIQIINVSRNHEEFNIKQVGAIILNRYFRLAVSLGVVIALFNTSMARYVGGPLNIENALLHEEACRNNWFKTILFINNFQFVIDACNPIAWYLAADFQMYVFNTFTFYLVIKYKLNAFRTFSILMAIASVLYGIIIFVYDMDIIFKPSIRNMEYRILSRSILFLITYQSTISVFGCCSVGVILGLIYVRNKDKTVKIDNITTFSWSAIFLGLPLLVILISRQEYRGVSAALLGPLVKPLYVLGIGIGILGMSFGIGGFLKKICELRFVTIMGNFNYCIYICHLPICFMRPNDILLPIEVGYFKMIEDYLKVIVKSVTIGIIMTLAVEEPGISLQKMMLPQIERNISEKKLRKHEK</sequence>
<reference evidence="3" key="2">
    <citation type="submission" date="2022-10" db="EMBL/GenBank/DDBJ databases">
        <authorList>
            <consortium name="ENA_rothamsted_submissions"/>
            <consortium name="culmorum"/>
            <person name="King R."/>
        </authorList>
    </citation>
    <scope>NUCLEOTIDE SEQUENCE</scope>
</reference>
<reference evidence="3" key="1">
    <citation type="submission" date="2022-01" db="EMBL/GenBank/DDBJ databases">
        <authorList>
            <person name="King R."/>
        </authorList>
    </citation>
    <scope>NUCLEOTIDE SEQUENCE</scope>
</reference>
<dbReference type="OrthoDB" id="10265389at2759"/>
<feature type="transmembrane region" description="Helical" evidence="1">
    <location>
        <begin position="260"/>
        <end position="282"/>
    </location>
</feature>
<evidence type="ECO:0000313" key="3">
    <source>
        <dbReference type="EMBL" id="CAH1116486.1"/>
    </source>
</evidence>
<organism evidence="3 4">
    <name type="scientific">Phaedon cochleariae</name>
    <name type="common">Mustard beetle</name>
    <dbReference type="NCBI Taxonomy" id="80249"/>
    <lineage>
        <taxon>Eukaryota</taxon>
        <taxon>Metazoa</taxon>
        <taxon>Ecdysozoa</taxon>
        <taxon>Arthropoda</taxon>
        <taxon>Hexapoda</taxon>
        <taxon>Insecta</taxon>
        <taxon>Pterygota</taxon>
        <taxon>Neoptera</taxon>
        <taxon>Endopterygota</taxon>
        <taxon>Coleoptera</taxon>
        <taxon>Polyphaga</taxon>
        <taxon>Cucujiformia</taxon>
        <taxon>Chrysomeloidea</taxon>
        <taxon>Chrysomelidae</taxon>
        <taxon>Chrysomelinae</taxon>
        <taxon>Chrysomelini</taxon>
        <taxon>Phaedon</taxon>
    </lineage>
</organism>
<feature type="transmembrane region" description="Helical" evidence="1">
    <location>
        <begin position="112"/>
        <end position="131"/>
    </location>
</feature>
<feature type="transmembrane region" description="Helical" evidence="1">
    <location>
        <begin position="322"/>
        <end position="344"/>
    </location>
</feature>
<feature type="transmembrane region" description="Helical" evidence="1">
    <location>
        <begin position="433"/>
        <end position="452"/>
    </location>
</feature>
<dbReference type="EMBL" id="OU896707">
    <property type="protein sequence ID" value="CAH1116486.1"/>
    <property type="molecule type" value="Genomic_DNA"/>
</dbReference>
<feature type="domain" description="Acyltransferase 3" evidence="2">
    <location>
        <begin position="170"/>
        <end position="520"/>
    </location>
</feature>
<dbReference type="InterPro" id="IPR052728">
    <property type="entry name" value="O2_lipid_transport_reg"/>
</dbReference>
<keyword evidence="1" id="KW-1133">Transmembrane helix</keyword>
<evidence type="ECO:0000256" key="1">
    <source>
        <dbReference type="SAM" id="Phobius"/>
    </source>
</evidence>
<evidence type="ECO:0000313" key="4">
    <source>
        <dbReference type="Proteomes" id="UP001153737"/>
    </source>
</evidence>
<dbReference type="GO" id="GO:0016747">
    <property type="term" value="F:acyltransferase activity, transferring groups other than amino-acyl groups"/>
    <property type="evidence" value="ECO:0007669"/>
    <property type="project" value="InterPro"/>
</dbReference>
<dbReference type="Pfam" id="PF01757">
    <property type="entry name" value="Acyl_transf_3"/>
    <property type="match status" value="1"/>
</dbReference>
<dbReference type="PANTHER" id="PTHR11161">
    <property type="entry name" value="O-ACYLTRANSFERASE"/>
    <property type="match status" value="1"/>
</dbReference>
<feature type="transmembrane region" description="Helical" evidence="1">
    <location>
        <begin position="216"/>
        <end position="239"/>
    </location>
</feature>
<accession>A0A9P0DCW6</accession>
<feature type="transmembrane region" description="Helical" evidence="1">
    <location>
        <begin position="472"/>
        <end position="492"/>
    </location>
</feature>
<keyword evidence="4" id="KW-1185">Reference proteome</keyword>
<protein>
    <recommendedName>
        <fullName evidence="2">Acyltransferase 3 domain-containing protein</fullName>
    </recommendedName>
</protein>
<dbReference type="Proteomes" id="UP001153737">
    <property type="component" value="Chromosome 1"/>
</dbReference>
<feature type="transmembrane region" description="Helical" evidence="1">
    <location>
        <begin position="356"/>
        <end position="374"/>
    </location>
</feature>
<feature type="transmembrane region" description="Helical" evidence="1">
    <location>
        <begin position="174"/>
        <end position="196"/>
    </location>
</feature>
<keyword evidence="1" id="KW-0812">Transmembrane</keyword>